<evidence type="ECO:0000256" key="4">
    <source>
        <dbReference type="ARBA" id="ARBA00047684"/>
    </source>
</evidence>
<dbReference type="RefSeq" id="WP_284377361.1">
    <property type="nucleotide sequence ID" value="NZ_BSNN01000004.1"/>
</dbReference>
<dbReference type="PANTHER" id="PTHR21221:SF1">
    <property type="entry name" value="UREIDOGLYCOLATE LYASE"/>
    <property type="match status" value="1"/>
</dbReference>
<proteinExistence type="predicted"/>
<evidence type="ECO:0000256" key="3">
    <source>
        <dbReference type="ARBA" id="ARBA00023239"/>
    </source>
</evidence>
<dbReference type="Proteomes" id="UP001156694">
    <property type="component" value="Unassembled WGS sequence"/>
</dbReference>
<dbReference type="EMBL" id="BSNN01000004">
    <property type="protein sequence ID" value="GLQ35203.1"/>
    <property type="molecule type" value="Genomic_DNA"/>
</dbReference>
<evidence type="ECO:0000313" key="6">
    <source>
        <dbReference type="Proteomes" id="UP001156694"/>
    </source>
</evidence>
<dbReference type="PIRSF" id="PIRSF017306">
    <property type="entry name" value="Ureidogly_hydro"/>
    <property type="match status" value="1"/>
</dbReference>
<accession>A0ABQ5VVS6</accession>
<dbReference type="SUPFAM" id="SSF51182">
    <property type="entry name" value="RmlC-like cupins"/>
    <property type="match status" value="1"/>
</dbReference>
<protein>
    <submittedName>
        <fullName evidence="5">Ureidoglycolate lyase</fullName>
    </submittedName>
</protein>
<dbReference type="InterPro" id="IPR007247">
    <property type="entry name" value="Ureidogly_lyase"/>
</dbReference>
<keyword evidence="2" id="KW-0659">Purine metabolism</keyword>
<dbReference type="Pfam" id="PF04115">
    <property type="entry name" value="Ureidogly_lyase"/>
    <property type="match status" value="1"/>
</dbReference>
<dbReference type="PANTHER" id="PTHR21221">
    <property type="entry name" value="UREIDOGLYCOLATE HYDROLASE"/>
    <property type="match status" value="1"/>
</dbReference>
<dbReference type="InterPro" id="IPR011051">
    <property type="entry name" value="RmlC_Cupin_sf"/>
</dbReference>
<dbReference type="InterPro" id="IPR024060">
    <property type="entry name" value="Ureidoglycolate_lyase_dom_sf"/>
</dbReference>
<keyword evidence="3 5" id="KW-0456">Lyase</keyword>
<organism evidence="5 6">
    <name type="scientific">Amylibacter marinus</name>
    <dbReference type="NCBI Taxonomy" id="1475483"/>
    <lineage>
        <taxon>Bacteria</taxon>
        <taxon>Pseudomonadati</taxon>
        <taxon>Pseudomonadota</taxon>
        <taxon>Alphaproteobacteria</taxon>
        <taxon>Rhodobacterales</taxon>
        <taxon>Paracoccaceae</taxon>
        <taxon>Amylibacter</taxon>
    </lineage>
</organism>
<keyword evidence="6" id="KW-1185">Reference proteome</keyword>
<evidence type="ECO:0000313" key="5">
    <source>
        <dbReference type="EMBL" id="GLQ35203.1"/>
    </source>
</evidence>
<reference evidence="6" key="1">
    <citation type="journal article" date="2019" name="Int. J. Syst. Evol. Microbiol.">
        <title>The Global Catalogue of Microorganisms (GCM) 10K type strain sequencing project: providing services to taxonomists for standard genome sequencing and annotation.</title>
        <authorList>
            <consortium name="The Broad Institute Genomics Platform"/>
            <consortium name="The Broad Institute Genome Sequencing Center for Infectious Disease"/>
            <person name="Wu L."/>
            <person name="Ma J."/>
        </authorList>
    </citation>
    <scope>NUCLEOTIDE SEQUENCE [LARGE SCALE GENOMIC DNA]</scope>
    <source>
        <strain evidence="6">NBRC 110140</strain>
    </source>
</reference>
<sequence length="166" mass="17943">MITIDIEPLTQDAFAPFGDVLAIGLGDAVPINQGRCTRHHNLSQPDILNGSTGISLFQSELQTLPYVLTMMERHPLGSQAFVPMCDAGFLVIVAPDEGGRPALPRAFMTAAFQGVSYHRNIWHGVLTPLSGSGMFCVIDRISQQDTGGENLEEFTFGTPYHVIGNA</sequence>
<gene>
    <name evidence="5" type="primary">allA</name>
    <name evidence="5" type="ORF">GCM10007939_14860</name>
</gene>
<dbReference type="CDD" id="cd20298">
    <property type="entry name" value="cupin_UAH"/>
    <property type="match status" value="1"/>
</dbReference>
<evidence type="ECO:0000256" key="2">
    <source>
        <dbReference type="ARBA" id="ARBA00022631"/>
    </source>
</evidence>
<name>A0ABQ5VVS6_9RHOB</name>
<dbReference type="GO" id="GO:0016829">
    <property type="term" value="F:lyase activity"/>
    <property type="evidence" value="ECO:0007669"/>
    <property type="project" value="UniProtKB-KW"/>
</dbReference>
<dbReference type="Gene3D" id="2.60.120.480">
    <property type="entry name" value="Ureidoglycolate hydrolase"/>
    <property type="match status" value="1"/>
</dbReference>
<comment type="subunit">
    <text evidence="1">Homodimer.</text>
</comment>
<comment type="catalytic activity">
    <reaction evidence="4">
        <text>(S)-ureidoglycolate = urea + glyoxylate</text>
        <dbReference type="Rhea" id="RHEA:11304"/>
        <dbReference type="ChEBI" id="CHEBI:16199"/>
        <dbReference type="ChEBI" id="CHEBI:36655"/>
        <dbReference type="ChEBI" id="CHEBI:57296"/>
        <dbReference type="EC" id="4.3.2.3"/>
    </reaction>
</comment>
<evidence type="ECO:0000256" key="1">
    <source>
        <dbReference type="ARBA" id="ARBA00011738"/>
    </source>
</evidence>
<dbReference type="InterPro" id="IPR047233">
    <property type="entry name" value="UAH_cupin"/>
</dbReference>
<comment type="caution">
    <text evidence="5">The sequence shown here is derived from an EMBL/GenBank/DDBJ whole genome shotgun (WGS) entry which is preliminary data.</text>
</comment>